<dbReference type="EMBL" id="WBKG01000065">
    <property type="protein sequence ID" value="KAB1977203.1"/>
    <property type="molecule type" value="Genomic_DNA"/>
</dbReference>
<gene>
    <name evidence="4" type="ORF">F8144_42715</name>
</gene>
<dbReference type="RefSeq" id="WP_151474804.1">
    <property type="nucleotide sequence ID" value="NZ_WBKG01000065.1"/>
</dbReference>
<dbReference type="Proteomes" id="UP000442990">
    <property type="component" value="Unassembled WGS sequence"/>
</dbReference>
<comment type="caution">
    <text evidence="4">The sequence shown here is derived from an EMBL/GenBank/DDBJ whole genome shotgun (WGS) entry which is preliminary data.</text>
</comment>
<feature type="compositionally biased region" description="Low complexity" evidence="1">
    <location>
        <begin position="141"/>
        <end position="152"/>
    </location>
</feature>
<feature type="compositionally biased region" description="Gly residues" evidence="1">
    <location>
        <begin position="172"/>
        <end position="209"/>
    </location>
</feature>
<evidence type="ECO:0000256" key="3">
    <source>
        <dbReference type="SAM" id="SignalP"/>
    </source>
</evidence>
<feature type="signal peptide" evidence="3">
    <location>
        <begin position="1"/>
        <end position="34"/>
    </location>
</feature>
<evidence type="ECO:0008006" key="6">
    <source>
        <dbReference type="Google" id="ProtNLM"/>
    </source>
</evidence>
<keyword evidence="2" id="KW-1133">Transmembrane helix</keyword>
<evidence type="ECO:0000256" key="2">
    <source>
        <dbReference type="SAM" id="Phobius"/>
    </source>
</evidence>
<feature type="region of interest" description="Disordered" evidence="1">
    <location>
        <begin position="137"/>
        <end position="212"/>
    </location>
</feature>
<feature type="chain" id="PRO_5029476979" description="LPXTG cell wall anchor domain-containing protein" evidence="3">
    <location>
        <begin position="35"/>
        <end position="245"/>
    </location>
</feature>
<accession>A0A7J5D423</accession>
<proteinExistence type="predicted"/>
<evidence type="ECO:0000256" key="1">
    <source>
        <dbReference type="SAM" id="MobiDB-lite"/>
    </source>
</evidence>
<organism evidence="4 5">
    <name type="scientific">Streptomyces triticiradicis</name>
    <dbReference type="NCBI Taxonomy" id="2651189"/>
    <lineage>
        <taxon>Bacteria</taxon>
        <taxon>Bacillati</taxon>
        <taxon>Actinomycetota</taxon>
        <taxon>Actinomycetes</taxon>
        <taxon>Kitasatosporales</taxon>
        <taxon>Streptomycetaceae</taxon>
        <taxon>Streptomyces</taxon>
    </lineage>
</organism>
<name>A0A7J5D423_9ACTN</name>
<protein>
    <recommendedName>
        <fullName evidence="6">LPXTG cell wall anchor domain-containing protein</fullName>
    </recommendedName>
</protein>
<reference evidence="4 5" key="1">
    <citation type="submission" date="2019-09" db="EMBL/GenBank/DDBJ databases">
        <title>Isolation and identification of active actinomycetes.</title>
        <authorList>
            <person name="Yu Z."/>
            <person name="Han C."/>
            <person name="Yu B."/>
        </authorList>
    </citation>
    <scope>NUCLEOTIDE SEQUENCE [LARGE SCALE GENOMIC DNA]</scope>
    <source>
        <strain evidence="4 5">NEAU-H2</strain>
    </source>
</reference>
<keyword evidence="2" id="KW-0472">Membrane</keyword>
<evidence type="ECO:0000313" key="4">
    <source>
        <dbReference type="EMBL" id="KAB1977203.1"/>
    </source>
</evidence>
<sequence length="245" mass="24093">MPTSSHSVPRRGAGVLAALTVAGATFLGAPAAVAAPGDNGDVKVHDANTPFDNQRDDPRVCRFYLDGFGFDAGQQISWFITRQPGAAGDPVLAGTLSASGTGRAGTRIFTLPDGQYKLTWNFQDENGAGKSKVFRVDCPVSAPSSSPSPGQQNGPGGLGGPGGSPSPSRQAGGPGGQQGGPGGQQGGPGGQQGDPGRPNGGAPAGGGGLARAQDFSPVAGAAAAGLVVAGGVVFLRLRRRDNGAA</sequence>
<keyword evidence="5" id="KW-1185">Reference proteome</keyword>
<keyword evidence="2" id="KW-0812">Transmembrane</keyword>
<dbReference type="AlphaFoldDB" id="A0A7J5D423"/>
<feature type="compositionally biased region" description="Gly residues" evidence="1">
    <location>
        <begin position="153"/>
        <end position="163"/>
    </location>
</feature>
<keyword evidence="3" id="KW-0732">Signal</keyword>
<evidence type="ECO:0000313" key="5">
    <source>
        <dbReference type="Proteomes" id="UP000442990"/>
    </source>
</evidence>
<feature type="transmembrane region" description="Helical" evidence="2">
    <location>
        <begin position="218"/>
        <end position="237"/>
    </location>
</feature>